<comment type="caution">
    <text evidence="1">The sequence shown here is derived from an EMBL/GenBank/DDBJ whole genome shotgun (WGS) entry which is preliminary data.</text>
</comment>
<dbReference type="Proteomes" id="UP000629098">
    <property type="component" value="Unassembled WGS sequence"/>
</dbReference>
<protein>
    <submittedName>
        <fullName evidence="1">Uncharacterized protein</fullName>
    </submittedName>
</protein>
<name>A0A8J6XK68_9CYAN</name>
<gene>
    <name evidence="1" type="ORF">ICL16_18900</name>
</gene>
<sequence length="81" mass="8850">MKRNNQKEEIILKMNEKKPLFVEITDEEVAQVRGGAATTVNFDLNTYLFVIGAGAIFNGGVTEDVIDTAFDLAVFTLTPGV</sequence>
<organism evidence="1 2">
    <name type="scientific">Iningainema tapete BLCC-T55</name>
    <dbReference type="NCBI Taxonomy" id="2748662"/>
    <lineage>
        <taxon>Bacteria</taxon>
        <taxon>Bacillati</taxon>
        <taxon>Cyanobacteriota</taxon>
        <taxon>Cyanophyceae</taxon>
        <taxon>Nostocales</taxon>
        <taxon>Scytonemataceae</taxon>
        <taxon>Iningainema tapete</taxon>
    </lineage>
</organism>
<dbReference type="EMBL" id="JACXAE010000064">
    <property type="protein sequence ID" value="MBD2774086.1"/>
    <property type="molecule type" value="Genomic_DNA"/>
</dbReference>
<dbReference type="AlphaFoldDB" id="A0A8J6XK68"/>
<evidence type="ECO:0000313" key="2">
    <source>
        <dbReference type="Proteomes" id="UP000629098"/>
    </source>
</evidence>
<proteinExistence type="predicted"/>
<accession>A0A8J6XK68</accession>
<reference evidence="1" key="1">
    <citation type="submission" date="2020-09" db="EMBL/GenBank/DDBJ databases">
        <title>Iningainema tapete sp. nov. (Scytonemataceae, Cyanobacteria) from greenhouses in central Florida (USA) produces two types of nodularin with biosynthetic potential for microcystin-LR and anabaenopeptins.</title>
        <authorList>
            <person name="Berthold D.E."/>
            <person name="Lefler F.W."/>
            <person name="Huang I.-S."/>
            <person name="Abdulla H."/>
            <person name="Zimba P.V."/>
            <person name="Laughinghouse H.D. IV."/>
        </authorList>
    </citation>
    <scope>NUCLEOTIDE SEQUENCE</scope>
    <source>
        <strain evidence="1">BLCCT55</strain>
    </source>
</reference>
<keyword evidence="2" id="KW-1185">Reference proteome</keyword>
<evidence type="ECO:0000313" key="1">
    <source>
        <dbReference type="EMBL" id="MBD2774086.1"/>
    </source>
</evidence>
<dbReference type="RefSeq" id="WP_190830669.1">
    <property type="nucleotide sequence ID" value="NZ_JACXAE010000064.1"/>
</dbReference>